<proteinExistence type="predicted"/>
<accession>A0A0F9KNA2</accession>
<comment type="caution">
    <text evidence="1">The sequence shown here is derived from an EMBL/GenBank/DDBJ whole genome shotgun (WGS) entry which is preliminary data.</text>
</comment>
<evidence type="ECO:0008006" key="2">
    <source>
        <dbReference type="Google" id="ProtNLM"/>
    </source>
</evidence>
<dbReference type="EMBL" id="LAZR01014596">
    <property type="protein sequence ID" value="KKM16800.1"/>
    <property type="molecule type" value="Genomic_DNA"/>
</dbReference>
<dbReference type="InterPro" id="IPR029063">
    <property type="entry name" value="SAM-dependent_MTases_sf"/>
</dbReference>
<organism evidence="1">
    <name type="scientific">marine sediment metagenome</name>
    <dbReference type="NCBI Taxonomy" id="412755"/>
    <lineage>
        <taxon>unclassified sequences</taxon>
        <taxon>metagenomes</taxon>
        <taxon>ecological metagenomes</taxon>
    </lineage>
</organism>
<dbReference type="SUPFAM" id="SSF53335">
    <property type="entry name" value="S-adenosyl-L-methionine-dependent methyltransferases"/>
    <property type="match status" value="1"/>
</dbReference>
<protein>
    <recommendedName>
        <fullName evidence="2">Class I SAM-dependent methyltransferase</fullName>
    </recommendedName>
</protein>
<gene>
    <name evidence="1" type="ORF">LCGC14_1682200</name>
</gene>
<evidence type="ECO:0000313" key="1">
    <source>
        <dbReference type="EMBL" id="KKM16800.1"/>
    </source>
</evidence>
<reference evidence="1" key="1">
    <citation type="journal article" date="2015" name="Nature">
        <title>Complex archaea that bridge the gap between prokaryotes and eukaryotes.</title>
        <authorList>
            <person name="Spang A."/>
            <person name="Saw J.H."/>
            <person name="Jorgensen S.L."/>
            <person name="Zaremba-Niedzwiedzka K."/>
            <person name="Martijn J."/>
            <person name="Lind A.E."/>
            <person name="van Eijk R."/>
            <person name="Schleper C."/>
            <person name="Guy L."/>
            <person name="Ettema T.J."/>
        </authorList>
    </citation>
    <scope>NUCLEOTIDE SEQUENCE</scope>
</reference>
<dbReference type="PANTHER" id="PTHR39290">
    <property type="entry name" value="C3H1-TYPE DOMAIN-CONTAINING PROTEIN-RELATED"/>
    <property type="match status" value="1"/>
</dbReference>
<dbReference type="AlphaFoldDB" id="A0A0F9KNA2"/>
<sequence length="186" mass="21862">MKIVAILPKLFDYLVSAIIEGLYENNVKIITSEHSNNARQVYSKKEIIKYSPLIEIGAGTGYWAYLINKYEGDIIAFDNNEWKNYFKKTFYSTKWFDVKFGVENQVKKYPERTLFLCWIDSSSKMGLTCLKLYTGTYFIHIGESKGLCCATDSFFKYLNKKFQLVKDISIPQWHGCHDYLEIYKRK</sequence>
<dbReference type="PANTHER" id="PTHR39290:SF6">
    <property type="entry name" value="S-ADENOSYL-L-METHIONINE-DEPENDENT METHYLTRANSFERASES SUPERFAMILY PROTEIN"/>
    <property type="match status" value="1"/>
</dbReference>
<name>A0A0F9KNA2_9ZZZZ</name>